<dbReference type="SMART" id="SM00700">
    <property type="entry name" value="JHBP"/>
    <property type="match status" value="1"/>
</dbReference>
<dbReference type="Pfam" id="PF06585">
    <property type="entry name" value="JHBP"/>
    <property type="match status" value="1"/>
</dbReference>
<dbReference type="PANTHER" id="PTHR11008">
    <property type="entry name" value="PROTEIN TAKEOUT-LIKE PROTEIN"/>
    <property type="match status" value="1"/>
</dbReference>
<evidence type="ECO:0000313" key="6">
    <source>
        <dbReference type="EMBL" id="JAQ15616.1"/>
    </source>
</evidence>
<accession>A0A0A9YSN0</accession>
<name>A0A0A9YSN0_LYGHE</name>
<gene>
    <name evidence="5" type="primary">to_18</name>
    <name evidence="6" type="synonym">to_12</name>
    <name evidence="5" type="ORF">CM83_42848</name>
    <name evidence="6" type="ORF">g.51500</name>
</gene>
<keyword evidence="2" id="KW-0090">Biological rhythms</keyword>
<proteinExistence type="inferred from homology"/>
<reference evidence="6" key="3">
    <citation type="journal article" date="2016" name="Gigascience">
        <title>De novo construction of an expanded transcriptome assembly for the western tarnished plant bug, Lygus hesperus.</title>
        <authorList>
            <person name="Tassone E.E."/>
            <person name="Geib S.M."/>
            <person name="Hall B."/>
            <person name="Fabrick J.A."/>
            <person name="Brent C.S."/>
            <person name="Hull J.J."/>
        </authorList>
    </citation>
    <scope>NUCLEOTIDE SEQUENCE</scope>
</reference>
<reference evidence="5" key="2">
    <citation type="submission" date="2014-07" db="EMBL/GenBank/DDBJ databases">
        <authorList>
            <person name="Hull J."/>
        </authorList>
    </citation>
    <scope>NUCLEOTIDE SEQUENCE</scope>
</reference>
<feature type="non-terminal residue" evidence="5">
    <location>
        <position position="1"/>
    </location>
</feature>
<dbReference type="EMBL" id="GDHC01003013">
    <property type="protein sequence ID" value="JAQ15616.1"/>
    <property type="molecule type" value="Transcribed_RNA"/>
</dbReference>
<organism evidence="5">
    <name type="scientific">Lygus hesperus</name>
    <name type="common">Western plant bug</name>
    <dbReference type="NCBI Taxonomy" id="30085"/>
    <lineage>
        <taxon>Eukaryota</taxon>
        <taxon>Metazoa</taxon>
        <taxon>Ecdysozoa</taxon>
        <taxon>Arthropoda</taxon>
        <taxon>Hexapoda</taxon>
        <taxon>Insecta</taxon>
        <taxon>Pterygota</taxon>
        <taxon>Neoptera</taxon>
        <taxon>Paraneoptera</taxon>
        <taxon>Hemiptera</taxon>
        <taxon>Heteroptera</taxon>
        <taxon>Panheteroptera</taxon>
        <taxon>Cimicomorpha</taxon>
        <taxon>Miridae</taxon>
        <taxon>Mirini</taxon>
        <taxon>Lygus</taxon>
    </lineage>
</organism>
<dbReference type="FunFam" id="3.15.10.30:FF:000001">
    <property type="entry name" value="Takeout-like protein 1"/>
    <property type="match status" value="1"/>
</dbReference>
<dbReference type="InterPro" id="IPR038606">
    <property type="entry name" value="To_sf"/>
</dbReference>
<evidence type="ECO:0000256" key="4">
    <source>
        <dbReference type="SAM" id="SignalP"/>
    </source>
</evidence>
<keyword evidence="1 4" id="KW-0732">Signal</keyword>
<dbReference type="AlphaFoldDB" id="A0A0A9YSN0"/>
<evidence type="ECO:0000256" key="2">
    <source>
        <dbReference type="ARBA" id="ARBA00023108"/>
    </source>
</evidence>
<evidence type="ECO:0000256" key="1">
    <source>
        <dbReference type="ARBA" id="ARBA00022729"/>
    </source>
</evidence>
<feature type="chain" id="PRO_5007390074" evidence="4">
    <location>
        <begin position="37"/>
        <end position="264"/>
    </location>
</feature>
<dbReference type="InterPro" id="IPR010562">
    <property type="entry name" value="Haemolymph_juvenile_hormone-bd"/>
</dbReference>
<reference evidence="5" key="1">
    <citation type="journal article" date="2014" name="PLoS ONE">
        <title>Transcriptome-Based Identification of ABC Transporters in the Western Tarnished Plant Bug Lygus hesperus.</title>
        <authorList>
            <person name="Hull J.J."/>
            <person name="Chaney K."/>
            <person name="Geib S.M."/>
            <person name="Fabrick J.A."/>
            <person name="Brent C.S."/>
            <person name="Walsh D."/>
            <person name="Lavine L.C."/>
        </authorList>
    </citation>
    <scope>NUCLEOTIDE SEQUENCE</scope>
</reference>
<evidence type="ECO:0000313" key="5">
    <source>
        <dbReference type="EMBL" id="JAG36057.1"/>
    </source>
</evidence>
<sequence length="264" mass="29106">ATGAPELLLFLTRRHKMLSLLPLLLLSLDFGTPVLSAGALPNGWKTCKRSDPKQDQCFTEAAQLAISSIVKSGVKKYGVFPAEPLRFDQLLVEQSNGPVNIKLQLSDLDVFGLKDMKVNKASMNKGNIDLDVSIPKLVVVGKYDINGKVLILPIVGTGKTNITIDKAHLAAQLQLSENTKGKSKYFNCDKMALTITGKKVYFNFENLFNGDKRLGDNMNVFLNENWALIWEEVQPAISRSFGQAIKEIANRIFSKVPSTEISPP</sequence>
<dbReference type="Gene3D" id="3.15.10.30">
    <property type="entry name" value="Haemolymph juvenile hormone binding protein"/>
    <property type="match status" value="1"/>
</dbReference>
<dbReference type="GO" id="GO:0005615">
    <property type="term" value="C:extracellular space"/>
    <property type="evidence" value="ECO:0007669"/>
    <property type="project" value="TreeGrafter"/>
</dbReference>
<protein>
    <submittedName>
        <fullName evidence="5">Protein takeout</fullName>
    </submittedName>
</protein>
<comment type="similarity">
    <text evidence="3">Belongs to the TO family.</text>
</comment>
<evidence type="ECO:0000256" key="3">
    <source>
        <dbReference type="ARBA" id="ARBA00060902"/>
    </source>
</evidence>
<dbReference type="GO" id="GO:0007623">
    <property type="term" value="P:circadian rhythm"/>
    <property type="evidence" value="ECO:0007669"/>
    <property type="project" value="UniProtKB-ARBA"/>
</dbReference>
<feature type="signal peptide" evidence="4">
    <location>
        <begin position="1"/>
        <end position="36"/>
    </location>
</feature>
<dbReference type="EMBL" id="GBHO01007547">
    <property type="protein sequence ID" value="JAG36057.1"/>
    <property type="molecule type" value="Transcribed_RNA"/>
</dbReference>
<dbReference type="PANTHER" id="PTHR11008:SF41">
    <property type="entry name" value="RE70318P"/>
    <property type="match status" value="1"/>
</dbReference>